<gene>
    <name evidence="1" type="ORF">HanXRQr2_Chr17g0818391</name>
</gene>
<keyword evidence="2" id="KW-1185">Reference proteome</keyword>
<protein>
    <submittedName>
        <fullName evidence="1">Uncharacterized protein</fullName>
    </submittedName>
</protein>
<dbReference type="AlphaFoldDB" id="A0A9K3DM42"/>
<reference evidence="1" key="2">
    <citation type="submission" date="2020-06" db="EMBL/GenBank/DDBJ databases">
        <title>Helianthus annuus Genome sequencing and assembly Release 2.</title>
        <authorList>
            <person name="Gouzy J."/>
            <person name="Langlade N."/>
            <person name="Munos S."/>
        </authorList>
    </citation>
    <scope>NUCLEOTIDE SEQUENCE</scope>
    <source>
        <tissue evidence="1">Leaves</tissue>
    </source>
</reference>
<dbReference type="Proteomes" id="UP000215914">
    <property type="component" value="Unassembled WGS sequence"/>
</dbReference>
<evidence type="ECO:0000313" key="1">
    <source>
        <dbReference type="EMBL" id="KAF5756743.1"/>
    </source>
</evidence>
<proteinExistence type="predicted"/>
<evidence type="ECO:0000313" key="2">
    <source>
        <dbReference type="Proteomes" id="UP000215914"/>
    </source>
</evidence>
<reference evidence="1" key="1">
    <citation type="journal article" date="2017" name="Nature">
        <title>The sunflower genome provides insights into oil metabolism, flowering and Asterid evolution.</title>
        <authorList>
            <person name="Badouin H."/>
            <person name="Gouzy J."/>
            <person name="Grassa C.J."/>
            <person name="Murat F."/>
            <person name="Staton S.E."/>
            <person name="Cottret L."/>
            <person name="Lelandais-Briere C."/>
            <person name="Owens G.L."/>
            <person name="Carrere S."/>
            <person name="Mayjonade B."/>
            <person name="Legrand L."/>
            <person name="Gill N."/>
            <person name="Kane N.C."/>
            <person name="Bowers J.E."/>
            <person name="Hubner S."/>
            <person name="Bellec A."/>
            <person name="Berard A."/>
            <person name="Berges H."/>
            <person name="Blanchet N."/>
            <person name="Boniface M.C."/>
            <person name="Brunel D."/>
            <person name="Catrice O."/>
            <person name="Chaidir N."/>
            <person name="Claudel C."/>
            <person name="Donnadieu C."/>
            <person name="Faraut T."/>
            <person name="Fievet G."/>
            <person name="Helmstetter N."/>
            <person name="King M."/>
            <person name="Knapp S.J."/>
            <person name="Lai Z."/>
            <person name="Le Paslier M.C."/>
            <person name="Lippi Y."/>
            <person name="Lorenzon L."/>
            <person name="Mandel J.R."/>
            <person name="Marage G."/>
            <person name="Marchand G."/>
            <person name="Marquand E."/>
            <person name="Bret-Mestries E."/>
            <person name="Morien E."/>
            <person name="Nambeesan S."/>
            <person name="Nguyen T."/>
            <person name="Pegot-Espagnet P."/>
            <person name="Pouilly N."/>
            <person name="Raftis F."/>
            <person name="Sallet E."/>
            <person name="Schiex T."/>
            <person name="Thomas J."/>
            <person name="Vandecasteele C."/>
            <person name="Vares D."/>
            <person name="Vear F."/>
            <person name="Vautrin S."/>
            <person name="Crespi M."/>
            <person name="Mangin B."/>
            <person name="Burke J.M."/>
            <person name="Salse J."/>
            <person name="Munos S."/>
            <person name="Vincourt P."/>
            <person name="Rieseberg L.H."/>
            <person name="Langlade N.B."/>
        </authorList>
    </citation>
    <scope>NUCLEOTIDE SEQUENCE</scope>
    <source>
        <tissue evidence="1">Leaves</tissue>
    </source>
</reference>
<accession>A0A9K3DM42</accession>
<dbReference type="Gramene" id="mRNA:HanXRQr2_Chr17g0818391">
    <property type="protein sequence ID" value="CDS:HanXRQr2_Chr17g0818391.1"/>
    <property type="gene ID" value="HanXRQr2_Chr17g0818391"/>
</dbReference>
<sequence>MRSLAGSAHRLAGCWATWPHRAAPPFSSHAARVNLTGSLRGPPRLIFSCF</sequence>
<dbReference type="EMBL" id="MNCJ02000332">
    <property type="protein sequence ID" value="KAF5756743.1"/>
    <property type="molecule type" value="Genomic_DNA"/>
</dbReference>
<organism evidence="1 2">
    <name type="scientific">Helianthus annuus</name>
    <name type="common">Common sunflower</name>
    <dbReference type="NCBI Taxonomy" id="4232"/>
    <lineage>
        <taxon>Eukaryota</taxon>
        <taxon>Viridiplantae</taxon>
        <taxon>Streptophyta</taxon>
        <taxon>Embryophyta</taxon>
        <taxon>Tracheophyta</taxon>
        <taxon>Spermatophyta</taxon>
        <taxon>Magnoliopsida</taxon>
        <taxon>eudicotyledons</taxon>
        <taxon>Gunneridae</taxon>
        <taxon>Pentapetalae</taxon>
        <taxon>asterids</taxon>
        <taxon>campanulids</taxon>
        <taxon>Asterales</taxon>
        <taxon>Asteraceae</taxon>
        <taxon>Asteroideae</taxon>
        <taxon>Heliantheae alliance</taxon>
        <taxon>Heliantheae</taxon>
        <taxon>Helianthus</taxon>
    </lineage>
</organism>
<comment type="caution">
    <text evidence="1">The sequence shown here is derived from an EMBL/GenBank/DDBJ whole genome shotgun (WGS) entry which is preliminary data.</text>
</comment>
<name>A0A9K3DM42_HELAN</name>